<evidence type="ECO:0000256" key="6">
    <source>
        <dbReference type="ARBA" id="ARBA00023136"/>
    </source>
</evidence>
<evidence type="ECO:0000256" key="4">
    <source>
        <dbReference type="ARBA" id="ARBA00022692"/>
    </source>
</evidence>
<comment type="subcellular location">
    <subcellularLocation>
        <location evidence="1">Cell membrane</location>
        <topology evidence="1">Multi-pass membrane protein</topology>
    </subcellularLocation>
</comment>
<keyword evidence="5 7" id="KW-1133">Transmembrane helix</keyword>
<dbReference type="KEGG" id="aser:Asera_10420"/>
<feature type="transmembrane region" description="Helical" evidence="7">
    <location>
        <begin position="184"/>
        <end position="204"/>
    </location>
</feature>
<feature type="transmembrane region" description="Helical" evidence="7">
    <location>
        <begin position="88"/>
        <end position="109"/>
    </location>
</feature>
<dbReference type="OrthoDB" id="4528313at2"/>
<keyword evidence="6 7" id="KW-0472">Membrane</keyword>
<proteinExistence type="predicted"/>
<keyword evidence="4 7" id="KW-0812">Transmembrane</keyword>
<keyword evidence="2" id="KW-0813">Transport</keyword>
<feature type="transmembrane region" description="Helical" evidence="7">
    <location>
        <begin position="264"/>
        <end position="285"/>
    </location>
</feature>
<keyword evidence="3" id="KW-1003">Cell membrane</keyword>
<evidence type="ECO:0000256" key="3">
    <source>
        <dbReference type="ARBA" id="ARBA00022475"/>
    </source>
</evidence>
<sequence>MGEPGSTRGPGSLHGLGPLRSTGFRRYLGARLVSVLGSGFATIAVAFAVLDLTGSSADLGLVLAARSLPLVVFLLLGGVFADRLPRHLVMVAANLVSFATQAVAAVLVLTGAAQIWQLAVIEAVNGTAVAFIMPAMTGVLPQLVPREQLQQASALGGFAQNGGSVAGAALGGVAVAAFGSGWGLAVDAASFAVSALLLIGLRLPAADRAEVTSVLRDLRDGWREFASRTWLWVVVLAFGVINAIEAGAWTTLGPVIADESFGRRVWGLAVSAQSAGLLVAMLVMLRYRPRRPLLVGMVGVFGLVPAMAALGVWPHGWPLLLVLALAGGFGIGLFEVAWETSLVTHVPLTALSRVSSYDALGSFVALPVGQVAAGWLAAAFPARAVTGLGAVVVAVTVAAGLLSRSVRNLPAASSAVLDDDRAA</sequence>
<dbReference type="Proteomes" id="UP000680750">
    <property type="component" value="Chromosome"/>
</dbReference>
<evidence type="ECO:0000256" key="5">
    <source>
        <dbReference type="ARBA" id="ARBA00022989"/>
    </source>
</evidence>
<feature type="transmembrane region" description="Helical" evidence="7">
    <location>
        <begin position="115"/>
        <end position="140"/>
    </location>
</feature>
<dbReference type="PANTHER" id="PTHR23513">
    <property type="entry name" value="INTEGRAL MEMBRANE EFFLUX PROTEIN-RELATED"/>
    <property type="match status" value="1"/>
</dbReference>
<dbReference type="GO" id="GO:0005886">
    <property type="term" value="C:plasma membrane"/>
    <property type="evidence" value="ECO:0007669"/>
    <property type="project" value="UniProtKB-SubCell"/>
</dbReference>
<name>A0A810KV74_9ACTN</name>
<evidence type="ECO:0000313" key="8">
    <source>
        <dbReference type="EMBL" id="BCJ26934.1"/>
    </source>
</evidence>
<dbReference type="Gene3D" id="1.20.1250.20">
    <property type="entry name" value="MFS general substrate transporter like domains"/>
    <property type="match status" value="1"/>
</dbReference>
<dbReference type="EMBL" id="AP023354">
    <property type="protein sequence ID" value="BCJ26934.1"/>
    <property type="molecule type" value="Genomic_DNA"/>
</dbReference>
<dbReference type="PANTHER" id="PTHR23513:SF11">
    <property type="entry name" value="STAPHYLOFERRIN A TRANSPORTER"/>
    <property type="match status" value="1"/>
</dbReference>
<evidence type="ECO:0000256" key="2">
    <source>
        <dbReference type="ARBA" id="ARBA00022448"/>
    </source>
</evidence>
<evidence type="ECO:0000256" key="7">
    <source>
        <dbReference type="SAM" id="Phobius"/>
    </source>
</evidence>
<feature type="transmembrane region" description="Helical" evidence="7">
    <location>
        <begin position="61"/>
        <end position="81"/>
    </location>
</feature>
<accession>A0A810KV74</accession>
<dbReference type="SUPFAM" id="SSF103473">
    <property type="entry name" value="MFS general substrate transporter"/>
    <property type="match status" value="1"/>
</dbReference>
<dbReference type="InterPro" id="IPR010290">
    <property type="entry name" value="TM_effector"/>
</dbReference>
<feature type="transmembrane region" description="Helical" evidence="7">
    <location>
        <begin position="359"/>
        <end position="378"/>
    </location>
</feature>
<dbReference type="InterPro" id="IPR036259">
    <property type="entry name" value="MFS_trans_sf"/>
</dbReference>
<feature type="transmembrane region" description="Helical" evidence="7">
    <location>
        <begin position="152"/>
        <end position="178"/>
    </location>
</feature>
<feature type="transmembrane region" description="Helical" evidence="7">
    <location>
        <begin position="225"/>
        <end position="244"/>
    </location>
</feature>
<dbReference type="AlphaFoldDB" id="A0A810KV74"/>
<dbReference type="Pfam" id="PF05977">
    <property type="entry name" value="MFS_3"/>
    <property type="match status" value="1"/>
</dbReference>
<feature type="transmembrane region" description="Helical" evidence="7">
    <location>
        <begin position="28"/>
        <end position="49"/>
    </location>
</feature>
<organism evidence="8 9">
    <name type="scientific">Actinocatenispora sera</name>
    <dbReference type="NCBI Taxonomy" id="390989"/>
    <lineage>
        <taxon>Bacteria</taxon>
        <taxon>Bacillati</taxon>
        <taxon>Actinomycetota</taxon>
        <taxon>Actinomycetes</taxon>
        <taxon>Micromonosporales</taxon>
        <taxon>Micromonosporaceae</taxon>
        <taxon>Actinocatenispora</taxon>
    </lineage>
</organism>
<reference evidence="8" key="1">
    <citation type="submission" date="2020-08" db="EMBL/GenBank/DDBJ databases">
        <title>Whole genome shotgun sequence of Actinocatenispora sera NBRC 101916.</title>
        <authorList>
            <person name="Komaki H."/>
            <person name="Tamura T."/>
        </authorList>
    </citation>
    <scope>NUCLEOTIDE SEQUENCE</scope>
    <source>
        <strain evidence="8">NBRC 101916</strain>
    </source>
</reference>
<dbReference type="RefSeq" id="WP_084131049.1">
    <property type="nucleotide sequence ID" value="NZ_AP023354.1"/>
</dbReference>
<dbReference type="CDD" id="cd06173">
    <property type="entry name" value="MFS_MefA_like"/>
    <property type="match status" value="1"/>
</dbReference>
<gene>
    <name evidence="8" type="ORF">Asera_10420</name>
</gene>
<feature type="transmembrane region" description="Helical" evidence="7">
    <location>
        <begin position="319"/>
        <end position="338"/>
    </location>
</feature>
<feature type="transmembrane region" description="Helical" evidence="7">
    <location>
        <begin position="384"/>
        <end position="402"/>
    </location>
</feature>
<protein>
    <submittedName>
        <fullName evidence="8">MFS transporter</fullName>
    </submittedName>
</protein>
<evidence type="ECO:0000256" key="1">
    <source>
        <dbReference type="ARBA" id="ARBA00004651"/>
    </source>
</evidence>
<evidence type="ECO:0000313" key="9">
    <source>
        <dbReference type="Proteomes" id="UP000680750"/>
    </source>
</evidence>
<feature type="transmembrane region" description="Helical" evidence="7">
    <location>
        <begin position="292"/>
        <end position="313"/>
    </location>
</feature>
<keyword evidence="9" id="KW-1185">Reference proteome</keyword>